<proteinExistence type="predicted"/>
<dbReference type="EMBL" id="JACXVP010000003">
    <property type="protein sequence ID" value="KAG5616660.1"/>
    <property type="molecule type" value="Genomic_DNA"/>
</dbReference>
<evidence type="ECO:0000313" key="5">
    <source>
        <dbReference type="EMBL" id="KAG5616660.1"/>
    </source>
</evidence>
<comment type="caution">
    <text evidence="5">The sequence shown here is derived from an EMBL/GenBank/DDBJ whole genome shotgun (WGS) entry which is preliminary data.</text>
</comment>
<dbReference type="OrthoDB" id="1939383at2759"/>
<organism evidence="5 6">
    <name type="scientific">Solanum commersonii</name>
    <name type="common">Commerson's wild potato</name>
    <name type="synonym">Commerson's nightshade</name>
    <dbReference type="NCBI Taxonomy" id="4109"/>
    <lineage>
        <taxon>Eukaryota</taxon>
        <taxon>Viridiplantae</taxon>
        <taxon>Streptophyta</taxon>
        <taxon>Embryophyta</taxon>
        <taxon>Tracheophyta</taxon>
        <taxon>Spermatophyta</taxon>
        <taxon>Magnoliopsida</taxon>
        <taxon>eudicotyledons</taxon>
        <taxon>Gunneridae</taxon>
        <taxon>Pentapetalae</taxon>
        <taxon>asterids</taxon>
        <taxon>lamiids</taxon>
        <taxon>Solanales</taxon>
        <taxon>Solanaceae</taxon>
        <taxon>Solanoideae</taxon>
        <taxon>Solaneae</taxon>
        <taxon>Solanum</taxon>
    </lineage>
</organism>
<gene>
    <name evidence="5" type="ORF">H5410_016484</name>
</gene>
<dbReference type="InterPro" id="IPR007527">
    <property type="entry name" value="Znf_SWIM"/>
</dbReference>
<dbReference type="AlphaFoldDB" id="A0A9J5ZXI0"/>
<keyword evidence="6" id="KW-1185">Reference proteome</keyword>
<evidence type="ECO:0000313" key="6">
    <source>
        <dbReference type="Proteomes" id="UP000824120"/>
    </source>
</evidence>
<dbReference type="Pfam" id="PF04434">
    <property type="entry name" value="SWIM"/>
    <property type="match status" value="1"/>
</dbReference>
<dbReference type="SMART" id="SM00575">
    <property type="entry name" value="ZnF_PMZ"/>
    <property type="match status" value="1"/>
</dbReference>
<evidence type="ECO:0000256" key="2">
    <source>
        <dbReference type="ARBA" id="ARBA00022771"/>
    </source>
</evidence>
<reference evidence="5 6" key="1">
    <citation type="submission" date="2020-09" db="EMBL/GenBank/DDBJ databases">
        <title>De no assembly of potato wild relative species, Solanum commersonii.</title>
        <authorList>
            <person name="Cho K."/>
        </authorList>
    </citation>
    <scope>NUCLEOTIDE SEQUENCE [LARGE SCALE GENOMIC DNA]</scope>
    <source>
        <strain evidence="5">LZ3.2</strain>
        <tissue evidence="5">Leaf</tissue>
    </source>
</reference>
<evidence type="ECO:0000259" key="4">
    <source>
        <dbReference type="SMART" id="SM00575"/>
    </source>
</evidence>
<keyword evidence="1" id="KW-0479">Metal-binding</keyword>
<dbReference type="GO" id="GO:0008270">
    <property type="term" value="F:zinc ion binding"/>
    <property type="evidence" value="ECO:0007669"/>
    <property type="project" value="UniProtKB-KW"/>
</dbReference>
<dbReference type="Proteomes" id="UP000824120">
    <property type="component" value="Chromosome 3"/>
</dbReference>
<feature type="domain" description="Zinc finger PMZ-type" evidence="4">
    <location>
        <begin position="31"/>
        <end position="55"/>
    </location>
</feature>
<keyword evidence="3" id="KW-0862">Zinc</keyword>
<dbReference type="InterPro" id="IPR006564">
    <property type="entry name" value="Znf_PMZ"/>
</dbReference>
<evidence type="ECO:0000256" key="3">
    <source>
        <dbReference type="ARBA" id="ARBA00022833"/>
    </source>
</evidence>
<sequence>MMKVVPSPEFIFLIYEAGRRYIVCLEQKIYTCGRFQLDEIPCSHTIVALKHKNVTDMHPYCFDYYKPDVLAKPIRSNGFNAR</sequence>
<name>A0A9J5ZXI0_SOLCO</name>
<protein>
    <recommendedName>
        <fullName evidence="4">Zinc finger PMZ-type domain-containing protein</fullName>
    </recommendedName>
</protein>
<keyword evidence="2" id="KW-0863">Zinc-finger</keyword>
<accession>A0A9J5ZXI0</accession>
<evidence type="ECO:0000256" key="1">
    <source>
        <dbReference type="ARBA" id="ARBA00022723"/>
    </source>
</evidence>